<keyword evidence="1" id="KW-0812">Transmembrane</keyword>
<keyword evidence="1" id="KW-1133">Transmembrane helix</keyword>
<feature type="transmembrane region" description="Helical" evidence="1">
    <location>
        <begin position="1045"/>
        <end position="1068"/>
    </location>
</feature>
<feature type="transmembrane region" description="Helical" evidence="1">
    <location>
        <begin position="477"/>
        <end position="496"/>
    </location>
</feature>
<dbReference type="PANTHER" id="PTHR32063:SF8">
    <property type="entry name" value="CATION EFFLUX PROTEIN"/>
    <property type="match status" value="1"/>
</dbReference>
<dbReference type="Gene3D" id="3.30.2090.10">
    <property type="entry name" value="Multidrug efflux transporter AcrB TolC docking domain, DN and DC subdomains"/>
    <property type="match status" value="2"/>
</dbReference>
<feature type="transmembrane region" description="Helical" evidence="1">
    <location>
        <begin position="353"/>
        <end position="372"/>
    </location>
</feature>
<feature type="transmembrane region" description="Helical" evidence="1">
    <location>
        <begin position="31"/>
        <end position="49"/>
    </location>
</feature>
<dbReference type="Gene3D" id="3.30.70.1430">
    <property type="entry name" value="Multidrug efflux transporter AcrB pore domain"/>
    <property type="match status" value="2"/>
</dbReference>
<dbReference type="GO" id="GO:0042910">
    <property type="term" value="F:xenobiotic transmembrane transporter activity"/>
    <property type="evidence" value="ECO:0007669"/>
    <property type="project" value="TreeGrafter"/>
</dbReference>
<proteinExistence type="predicted"/>
<dbReference type="SUPFAM" id="SSF82714">
    <property type="entry name" value="Multidrug efflux transporter AcrB TolC docking domain, DN and DC subdomains"/>
    <property type="match status" value="2"/>
</dbReference>
<comment type="caution">
    <text evidence="2">The sequence shown here is derived from an EMBL/GenBank/DDBJ whole genome shotgun (WGS) entry which is preliminary data.</text>
</comment>
<feature type="transmembrane region" description="Helical" evidence="1">
    <location>
        <begin position="567"/>
        <end position="586"/>
    </location>
</feature>
<protein>
    <submittedName>
        <fullName evidence="2">Efflux RND transporter permease subunit</fullName>
    </submittedName>
</protein>
<dbReference type="SUPFAM" id="SSF82693">
    <property type="entry name" value="Multidrug efflux transporter AcrB pore domain, PN1, PN2, PC1 and PC2 subdomains"/>
    <property type="match status" value="2"/>
</dbReference>
<evidence type="ECO:0000313" key="3">
    <source>
        <dbReference type="Proteomes" id="UP000297729"/>
    </source>
</evidence>
<feature type="transmembrane region" description="Helical" evidence="1">
    <location>
        <begin position="447"/>
        <end position="471"/>
    </location>
</feature>
<feature type="transmembrane region" description="Helical" evidence="1">
    <location>
        <begin position="963"/>
        <end position="986"/>
    </location>
</feature>
<feature type="transmembrane region" description="Helical" evidence="1">
    <location>
        <begin position="379"/>
        <end position="399"/>
    </location>
</feature>
<dbReference type="PANTHER" id="PTHR32063">
    <property type="match status" value="1"/>
</dbReference>
<reference evidence="2 3" key="1">
    <citation type="submission" date="2019-03" db="EMBL/GenBank/DDBJ databases">
        <title>Draft Genome Sequence of Duganella callidus sp. nov., a Novel Duganella Species Isolated from Cultivated Soil.</title>
        <authorList>
            <person name="Raths R."/>
            <person name="Peta V."/>
            <person name="Bucking H."/>
        </authorList>
    </citation>
    <scope>NUCLEOTIDE SEQUENCE [LARGE SCALE GENOMIC DNA]</scope>
    <source>
        <strain evidence="2 3">DN04</strain>
    </source>
</reference>
<feature type="transmembrane region" description="Helical" evidence="1">
    <location>
        <begin position="405"/>
        <end position="426"/>
    </location>
</feature>
<keyword evidence="3" id="KW-1185">Reference proteome</keyword>
<dbReference type="RefSeq" id="WP_135202393.1">
    <property type="nucleotide sequence ID" value="NZ_SPVG01000154.1"/>
</dbReference>
<dbReference type="InterPro" id="IPR027463">
    <property type="entry name" value="AcrB_DN_DC_subdom"/>
</dbReference>
<dbReference type="OrthoDB" id="9177212at2"/>
<dbReference type="InterPro" id="IPR001036">
    <property type="entry name" value="Acrflvin-R"/>
</dbReference>
<evidence type="ECO:0000256" key="1">
    <source>
        <dbReference type="SAM" id="Phobius"/>
    </source>
</evidence>
<dbReference type="GO" id="GO:0005886">
    <property type="term" value="C:plasma membrane"/>
    <property type="evidence" value="ECO:0007669"/>
    <property type="project" value="TreeGrafter"/>
</dbReference>
<dbReference type="AlphaFoldDB" id="A0A4Y9SCQ4"/>
<evidence type="ECO:0000313" key="2">
    <source>
        <dbReference type="EMBL" id="TFW20227.1"/>
    </source>
</evidence>
<dbReference type="PRINTS" id="PR00702">
    <property type="entry name" value="ACRIFLAVINRP"/>
</dbReference>
<dbReference type="Gene3D" id="1.20.1640.10">
    <property type="entry name" value="Multidrug efflux transporter AcrB transmembrane domain"/>
    <property type="match status" value="2"/>
</dbReference>
<dbReference type="Proteomes" id="UP000297729">
    <property type="component" value="Unassembled WGS sequence"/>
</dbReference>
<feature type="transmembrane region" description="Helical" evidence="1">
    <location>
        <begin position="909"/>
        <end position="932"/>
    </location>
</feature>
<dbReference type="Pfam" id="PF00873">
    <property type="entry name" value="ACR_tran"/>
    <property type="match status" value="1"/>
</dbReference>
<dbReference type="Gene3D" id="3.30.70.1440">
    <property type="entry name" value="Multidrug efflux transporter AcrB pore domain"/>
    <property type="match status" value="1"/>
</dbReference>
<organism evidence="2 3">
    <name type="scientific">Duganella callida</name>
    <dbReference type="NCBI Taxonomy" id="2561932"/>
    <lineage>
        <taxon>Bacteria</taxon>
        <taxon>Pseudomonadati</taxon>
        <taxon>Pseudomonadota</taxon>
        <taxon>Betaproteobacteria</taxon>
        <taxon>Burkholderiales</taxon>
        <taxon>Oxalobacteraceae</taxon>
        <taxon>Telluria group</taxon>
        <taxon>Duganella</taxon>
    </lineage>
</organism>
<dbReference type="SUPFAM" id="SSF82866">
    <property type="entry name" value="Multidrug efflux transporter AcrB transmembrane domain"/>
    <property type="match status" value="2"/>
</dbReference>
<feature type="transmembrane region" description="Helical" evidence="1">
    <location>
        <begin position="939"/>
        <end position="957"/>
    </location>
</feature>
<name>A0A4Y9SCQ4_9BURK</name>
<dbReference type="EMBL" id="SPVG01000154">
    <property type="protein sequence ID" value="TFW20227.1"/>
    <property type="molecule type" value="Genomic_DNA"/>
</dbReference>
<gene>
    <name evidence="2" type="ORF">E4L98_15170</name>
</gene>
<feature type="transmembrane region" description="Helical" evidence="1">
    <location>
        <begin position="1014"/>
        <end position="1033"/>
    </location>
</feature>
<sequence>MLHRAILPGQSVPGGNLVLIDIVRVALRRPYTFVVMALLLLIAGPLAALRTPTDIFPDIKIPVIAVAWQYTGQPPDQMAGRISTLYQRALTTTVNDIEHIEANSYPGISIVKIFFQPGVNVAVANAQVTAISQSLLKQMPAGITPPLILNYNAATVPILQLALSGKSLSEQQLYDLGLNTVRTPLVSVPGAAIPLPFGGKQRQIQIDVDPAALQARGLSANDIANALAAQNVLTPVGTQKIDSLEYTIQLNSAPSAIADLAKLPVKVVNGSTIYLGDVANVHDGNAPQTNVVHVDGGRSVLMSVLKNGSASTLAIVDGVREKIKALKPGWPDALNVVPINDQSVFVRAAIKGVASEGVIAAVLTSLMILLFLGSWRSTIIIAVSIPLSILGSIIALAAFGESLNLMTLGGLALAVGILVDDATVTIENINWHLEHGKPVETAILDGAAQITTPAFVSLLCICIVFVPMFFLDGVSRFLFVPMAEAVIFAMICSFILSRTLVPTMANYLLKAHDAGEGHAHGQHGTAIPAPSSNPLVNFQRAFEARFERVRAGYSGVLTAAVANRKRFILGFMLVVLASFSMVPFLGSNFFPSVDSGQVLLHVRVPVGTRIEETAARFARIEQTIRRVIPAEEIVTLTDNIGMPVSSINVTYNNTGVTGTQDGDFQIALTEEHKPTAEYVRKLRKLLPEEFPDTTFSFPPADIVSQILNFGSPAPIDVQIRGAKLEDNYVYADKLLKRIRAIKGVADARIQQSNKSPVFNVDVDRTQAQQLGLTTRDITNSMVVNLAGSSQVAPTFWLNPANGVSYPIVMQTPQPQLDTLSSLANLPVGNGANPSTTTLGSVASFQRATSQALVSQYDIAPMVQIFATTQDRDLGAVAADIRQAIEDTKAELPKGSSVQMLGQVKTMERAFAGLLFGLLGAVVLIYLLIVVNFQSWLDPAVIVSALPAALAGIVWMLFATNTTLSVPALTGAIMCMGVATANSVLVISFARERLDELGDATKAALEAGSVRFRPVLMTALSMIIGMLPMALGLGDGGEQNAPLGRAVIGGLIFATTATLLFVPVVFSLVHDWTARRNANAKTNDQPLSGAPAHAN</sequence>
<dbReference type="Gene3D" id="3.30.70.1320">
    <property type="entry name" value="Multidrug efflux transporter AcrB pore domain like"/>
    <property type="match status" value="1"/>
</dbReference>
<accession>A0A4Y9SCQ4</accession>
<keyword evidence="1" id="KW-0472">Membrane</keyword>